<evidence type="ECO:0000256" key="2">
    <source>
        <dbReference type="ARBA" id="ARBA00007832"/>
    </source>
</evidence>
<sequence length="583" mass="66736">MTSSEHAERAAIQCFLNCYIKETGNGEFYESYQPRLIEAARDHVLKVSLPHQQLNIYVPLRYWSLTGRHLFAFPIYYGCSEDQLMEGDYITLTALLCRELMIEYKRVDTQDELMLRVILSCQNIKRYLSERLKDEQQLSATDFSFIEAEQSLLIGHLLHPTPKSKQGMTALEEALYAPELQGSFALHYFQVHHSLVVQDSTVDRTAQELVAQQLQQEGVTIEQKTGYCLLPAHPLQARELLQREDVQQLMRQELIYSLGQLGRPYAATSSLRTVYEQKAPYMYKFSVPVKITNSLRVNKQKELARGVEMSSLWKNGLKQAVHTHFPDFHIIQDPAYLTVNLADEESGFEVVIRENPFLDQAQHVSLIAGLCQDLRSGGPNRLTVIIKEIAAREGRTTEEVSVDWFHRYVQCSLLPMLFLYETYGLALEAHQQNSVLALQDGYPSAFYYRDNQGYYYAESKADELRALCPALSEHSETICSAEVADERLRYYLFFNHYFGLINAFGCGKLVGEEVLLSIVRTYLQQQKSSPLLTSLLEHESLACKANLLTRFFDMDELVGAMEDQSVYVSVANPLLLKEVLQHV</sequence>
<organism evidence="5 6">
    <name type="scientific">Fictibacillus macauensis ZFHKF-1</name>
    <dbReference type="NCBI Taxonomy" id="1196324"/>
    <lineage>
        <taxon>Bacteria</taxon>
        <taxon>Bacillati</taxon>
        <taxon>Bacillota</taxon>
        <taxon>Bacilli</taxon>
        <taxon>Bacillales</taxon>
        <taxon>Fictibacillaceae</taxon>
        <taxon>Fictibacillus</taxon>
    </lineage>
</organism>
<dbReference type="InterPro" id="IPR022770">
    <property type="entry name" value="IucA/IucC-like_C"/>
</dbReference>
<evidence type="ECO:0000259" key="3">
    <source>
        <dbReference type="Pfam" id="PF04183"/>
    </source>
</evidence>
<keyword evidence="6" id="KW-1185">Reference proteome</keyword>
<dbReference type="GO" id="GO:0019290">
    <property type="term" value="P:siderophore biosynthetic process"/>
    <property type="evidence" value="ECO:0007669"/>
    <property type="project" value="InterPro"/>
</dbReference>
<dbReference type="EMBL" id="AKKV01000021">
    <property type="protein sequence ID" value="EIT86379.1"/>
    <property type="molecule type" value="Genomic_DNA"/>
</dbReference>
<dbReference type="PATRIC" id="fig|1196324.3.peg.1103"/>
<dbReference type="Proteomes" id="UP000004080">
    <property type="component" value="Unassembled WGS sequence"/>
</dbReference>
<dbReference type="PANTHER" id="PTHR34384">
    <property type="entry name" value="L-2,3-DIAMINOPROPANOATE--CITRATE LIGASE"/>
    <property type="match status" value="1"/>
</dbReference>
<evidence type="ECO:0000259" key="4">
    <source>
        <dbReference type="Pfam" id="PF06276"/>
    </source>
</evidence>
<feature type="domain" description="Aerobactin siderophore biosynthesis IucA/IucC N-terminal" evidence="3">
    <location>
        <begin position="144"/>
        <end position="372"/>
    </location>
</feature>
<protein>
    <recommendedName>
        <fullName evidence="7">IucA/IucC family siderophore biosynthesis protein</fullName>
    </recommendedName>
</protein>
<dbReference type="InterPro" id="IPR007310">
    <property type="entry name" value="Aerobactin_biosyn_IucA/IucC_N"/>
</dbReference>
<dbReference type="PANTHER" id="PTHR34384:SF5">
    <property type="entry name" value="L-2,3-DIAMINOPROPANOATE--CITRATE LIGASE"/>
    <property type="match status" value="1"/>
</dbReference>
<dbReference type="RefSeq" id="WP_007201184.1">
    <property type="nucleotide sequence ID" value="NZ_AKKV01000021.1"/>
</dbReference>
<accession>I8AL89</accession>
<evidence type="ECO:0008006" key="7">
    <source>
        <dbReference type="Google" id="ProtNLM"/>
    </source>
</evidence>
<dbReference type="GO" id="GO:0016881">
    <property type="term" value="F:acid-amino acid ligase activity"/>
    <property type="evidence" value="ECO:0007669"/>
    <property type="project" value="UniProtKB-ARBA"/>
</dbReference>
<name>I8AL89_9BACL</name>
<evidence type="ECO:0000313" key="5">
    <source>
        <dbReference type="EMBL" id="EIT86379.1"/>
    </source>
</evidence>
<comment type="caution">
    <text evidence="5">The sequence shown here is derived from an EMBL/GenBank/DDBJ whole genome shotgun (WGS) entry which is preliminary data.</text>
</comment>
<comment type="similarity">
    <text evidence="2">Belongs to the IucA/IucC family.</text>
</comment>
<dbReference type="Pfam" id="PF04183">
    <property type="entry name" value="IucA_IucC"/>
    <property type="match status" value="1"/>
</dbReference>
<evidence type="ECO:0000313" key="6">
    <source>
        <dbReference type="Proteomes" id="UP000004080"/>
    </source>
</evidence>
<evidence type="ECO:0000256" key="1">
    <source>
        <dbReference type="ARBA" id="ARBA00004924"/>
    </source>
</evidence>
<dbReference type="Pfam" id="PF06276">
    <property type="entry name" value="FhuF"/>
    <property type="match status" value="1"/>
</dbReference>
<dbReference type="InterPro" id="IPR037455">
    <property type="entry name" value="LucA/IucC-like"/>
</dbReference>
<proteinExistence type="inferred from homology"/>
<dbReference type="eggNOG" id="COG4264">
    <property type="taxonomic scope" value="Bacteria"/>
</dbReference>
<dbReference type="Gene3D" id="1.10.510.40">
    <property type="match status" value="1"/>
</dbReference>
<dbReference type="AlphaFoldDB" id="I8AL89"/>
<feature type="domain" description="Aerobactin siderophore biosynthesis IucA/IucC-like C-terminal" evidence="4">
    <location>
        <begin position="403"/>
        <end position="557"/>
    </location>
</feature>
<gene>
    <name evidence="5" type="ORF">A374_05426</name>
</gene>
<reference evidence="5 6" key="1">
    <citation type="journal article" date="2012" name="J. Bacteriol.">
        <title>Genome of Bacillus macauensis ZFHKF-1, a Long-Chain-Forming Bacterium.</title>
        <authorList>
            <person name="Cai L."/>
            <person name="Zhang T."/>
        </authorList>
    </citation>
    <scope>NUCLEOTIDE SEQUENCE [LARGE SCALE GENOMIC DNA]</scope>
    <source>
        <strain evidence="5 6">ZFHKF-1</strain>
    </source>
</reference>
<comment type="pathway">
    <text evidence="1">Siderophore biosynthesis.</text>
</comment>
<dbReference type="STRING" id="1196324.A374_05426"/>